<evidence type="ECO:0000256" key="3">
    <source>
        <dbReference type="ARBA" id="ARBA00023082"/>
    </source>
</evidence>
<dbReference type="GO" id="GO:0016987">
    <property type="term" value="F:sigma factor activity"/>
    <property type="evidence" value="ECO:0007669"/>
    <property type="project" value="UniProtKB-KW"/>
</dbReference>
<dbReference type="Gene3D" id="1.10.10.10">
    <property type="entry name" value="Winged helix-like DNA-binding domain superfamily/Winged helix DNA-binding domain"/>
    <property type="match status" value="1"/>
</dbReference>
<evidence type="ECO:0000259" key="6">
    <source>
        <dbReference type="Pfam" id="PF04542"/>
    </source>
</evidence>
<proteinExistence type="inferred from homology"/>
<dbReference type="Proteomes" id="UP000535890">
    <property type="component" value="Unassembled WGS sequence"/>
</dbReference>
<comment type="similarity">
    <text evidence="1">Belongs to the sigma-70 factor family. ECF subfamily.</text>
</comment>
<dbReference type="InterPro" id="IPR039425">
    <property type="entry name" value="RNA_pol_sigma-70-like"/>
</dbReference>
<keyword evidence="3" id="KW-0731">Sigma factor</keyword>
<dbReference type="RefSeq" id="WP_179793464.1">
    <property type="nucleotide sequence ID" value="NZ_BAABHP010000017.1"/>
</dbReference>
<keyword evidence="4" id="KW-0238">DNA-binding</keyword>
<dbReference type="EMBL" id="JACCBN010000001">
    <property type="protein sequence ID" value="NYD35660.1"/>
    <property type="molecule type" value="Genomic_DNA"/>
</dbReference>
<dbReference type="InterPro" id="IPR013324">
    <property type="entry name" value="RNA_pol_sigma_r3/r4-like"/>
</dbReference>
<dbReference type="GO" id="GO:0006352">
    <property type="term" value="P:DNA-templated transcription initiation"/>
    <property type="evidence" value="ECO:0007669"/>
    <property type="project" value="InterPro"/>
</dbReference>
<protein>
    <submittedName>
        <fullName evidence="8">RNA polymerase sigma-70 factor (ECF subfamily)</fullName>
    </submittedName>
</protein>
<organism evidence="8 9">
    <name type="scientific">Actinomycetospora corticicola</name>
    <dbReference type="NCBI Taxonomy" id="663602"/>
    <lineage>
        <taxon>Bacteria</taxon>
        <taxon>Bacillati</taxon>
        <taxon>Actinomycetota</taxon>
        <taxon>Actinomycetes</taxon>
        <taxon>Pseudonocardiales</taxon>
        <taxon>Pseudonocardiaceae</taxon>
        <taxon>Actinomycetospora</taxon>
    </lineage>
</organism>
<dbReference type="GO" id="GO:0003677">
    <property type="term" value="F:DNA binding"/>
    <property type="evidence" value="ECO:0007669"/>
    <property type="project" value="UniProtKB-KW"/>
</dbReference>
<evidence type="ECO:0000259" key="7">
    <source>
        <dbReference type="Pfam" id="PF08281"/>
    </source>
</evidence>
<evidence type="ECO:0000256" key="1">
    <source>
        <dbReference type="ARBA" id="ARBA00010641"/>
    </source>
</evidence>
<dbReference type="Pfam" id="PF04542">
    <property type="entry name" value="Sigma70_r2"/>
    <property type="match status" value="1"/>
</dbReference>
<dbReference type="SUPFAM" id="SSF88659">
    <property type="entry name" value="Sigma3 and sigma4 domains of RNA polymerase sigma factors"/>
    <property type="match status" value="1"/>
</dbReference>
<dbReference type="SUPFAM" id="SSF88946">
    <property type="entry name" value="Sigma2 domain of RNA polymerase sigma factors"/>
    <property type="match status" value="1"/>
</dbReference>
<dbReference type="PANTHER" id="PTHR43133:SF8">
    <property type="entry name" value="RNA POLYMERASE SIGMA FACTOR HI_1459-RELATED"/>
    <property type="match status" value="1"/>
</dbReference>
<gene>
    <name evidence="8" type="ORF">BJ983_001762</name>
</gene>
<dbReference type="InterPro" id="IPR014284">
    <property type="entry name" value="RNA_pol_sigma-70_dom"/>
</dbReference>
<evidence type="ECO:0000313" key="9">
    <source>
        <dbReference type="Proteomes" id="UP000535890"/>
    </source>
</evidence>
<evidence type="ECO:0000256" key="5">
    <source>
        <dbReference type="ARBA" id="ARBA00023163"/>
    </source>
</evidence>
<name>A0A7Y9DUA5_9PSEU</name>
<comment type="caution">
    <text evidence="8">The sequence shown here is derived from an EMBL/GenBank/DDBJ whole genome shotgun (WGS) entry which is preliminary data.</text>
</comment>
<dbReference type="InterPro" id="IPR013325">
    <property type="entry name" value="RNA_pol_sigma_r2"/>
</dbReference>
<evidence type="ECO:0000256" key="2">
    <source>
        <dbReference type="ARBA" id="ARBA00023015"/>
    </source>
</evidence>
<keyword evidence="9" id="KW-1185">Reference proteome</keyword>
<dbReference type="AlphaFoldDB" id="A0A7Y9DUA5"/>
<keyword evidence="5" id="KW-0804">Transcription</keyword>
<dbReference type="Pfam" id="PF08281">
    <property type="entry name" value="Sigma70_r4_2"/>
    <property type="match status" value="1"/>
</dbReference>
<keyword evidence="2" id="KW-0805">Transcription regulation</keyword>
<dbReference type="PANTHER" id="PTHR43133">
    <property type="entry name" value="RNA POLYMERASE ECF-TYPE SIGMA FACTO"/>
    <property type="match status" value="1"/>
</dbReference>
<sequence>MTGTATDLRAALVADLDLGFADVVRTYQGLLLGTALRLTGDRPAAEDLTAEAFLRAFRALRDYDAARLAALEPRGWLVTVLLNEHRNTIRTATRRPALTGVPVPDRAAPGPDPADVATRADPELAAALAALPAVQRDAVVLRHVADLDVPAVAAALGVGEGTARSHVSRGLARLRTLLAPADRSTP</sequence>
<dbReference type="InterPro" id="IPR036388">
    <property type="entry name" value="WH-like_DNA-bd_sf"/>
</dbReference>
<feature type="domain" description="RNA polymerase sigma factor 70 region 4 type 2" evidence="7">
    <location>
        <begin position="123"/>
        <end position="174"/>
    </location>
</feature>
<accession>A0A7Y9DUA5</accession>
<dbReference type="Gene3D" id="1.10.1740.10">
    <property type="match status" value="1"/>
</dbReference>
<reference evidence="8 9" key="1">
    <citation type="submission" date="2020-07" db="EMBL/GenBank/DDBJ databases">
        <title>Sequencing the genomes of 1000 actinobacteria strains.</title>
        <authorList>
            <person name="Klenk H.-P."/>
        </authorList>
    </citation>
    <scope>NUCLEOTIDE SEQUENCE [LARGE SCALE GENOMIC DNA]</scope>
    <source>
        <strain evidence="8 9">DSM 45772</strain>
    </source>
</reference>
<dbReference type="InterPro" id="IPR013249">
    <property type="entry name" value="RNA_pol_sigma70_r4_t2"/>
</dbReference>
<feature type="domain" description="RNA polymerase sigma-70 region 2" evidence="6">
    <location>
        <begin position="24"/>
        <end position="94"/>
    </location>
</feature>
<dbReference type="NCBIfam" id="TIGR02937">
    <property type="entry name" value="sigma70-ECF"/>
    <property type="match status" value="1"/>
</dbReference>
<evidence type="ECO:0000256" key="4">
    <source>
        <dbReference type="ARBA" id="ARBA00023125"/>
    </source>
</evidence>
<dbReference type="InterPro" id="IPR007627">
    <property type="entry name" value="RNA_pol_sigma70_r2"/>
</dbReference>
<evidence type="ECO:0000313" key="8">
    <source>
        <dbReference type="EMBL" id="NYD35660.1"/>
    </source>
</evidence>